<dbReference type="PANTHER" id="PTHR42859">
    <property type="entry name" value="OXIDOREDUCTASE"/>
    <property type="match status" value="1"/>
</dbReference>
<gene>
    <name evidence="8" type="ORF">S01H1_40794</name>
</gene>
<dbReference type="GO" id="GO:0051539">
    <property type="term" value="F:4 iron, 4 sulfur cluster binding"/>
    <property type="evidence" value="ECO:0007669"/>
    <property type="project" value="UniProtKB-KW"/>
</dbReference>
<sequence length="105" mass="11503">CTAVCPVKAISRDENLDFVKVDYDVCIGCRACVSACPFGAMSFDVIAKKVIKCDLCDGEPQCVRFCEIEALEYVDADRVSVFKKKEAAQRLSLAQKEAAALQAEM</sequence>
<keyword evidence="4" id="KW-0249">Electron transport</keyword>
<name>X0V8R0_9ZZZZ</name>
<dbReference type="InterPro" id="IPR017896">
    <property type="entry name" value="4Fe4S_Fe-S-bd"/>
</dbReference>
<dbReference type="GO" id="GO:0046872">
    <property type="term" value="F:metal ion binding"/>
    <property type="evidence" value="ECO:0007669"/>
    <property type="project" value="UniProtKB-KW"/>
</dbReference>
<evidence type="ECO:0000256" key="6">
    <source>
        <dbReference type="ARBA" id="ARBA00023014"/>
    </source>
</evidence>
<accession>X0V8R0</accession>
<proteinExistence type="predicted"/>
<dbReference type="SUPFAM" id="SSF54862">
    <property type="entry name" value="4Fe-4S ferredoxins"/>
    <property type="match status" value="1"/>
</dbReference>
<evidence type="ECO:0000259" key="7">
    <source>
        <dbReference type="PROSITE" id="PS51379"/>
    </source>
</evidence>
<dbReference type="PROSITE" id="PS00198">
    <property type="entry name" value="4FE4S_FER_1"/>
    <property type="match status" value="1"/>
</dbReference>
<dbReference type="AlphaFoldDB" id="X0V8R0"/>
<keyword evidence="6" id="KW-0411">Iron-sulfur</keyword>
<evidence type="ECO:0000256" key="4">
    <source>
        <dbReference type="ARBA" id="ARBA00022982"/>
    </source>
</evidence>
<keyword evidence="3" id="KW-0479">Metal-binding</keyword>
<keyword evidence="5" id="KW-0408">Iron</keyword>
<dbReference type="PANTHER" id="PTHR42859:SF10">
    <property type="entry name" value="DIMETHYLSULFOXIDE REDUCTASE CHAIN B"/>
    <property type="match status" value="1"/>
</dbReference>
<evidence type="ECO:0000256" key="1">
    <source>
        <dbReference type="ARBA" id="ARBA00022448"/>
    </source>
</evidence>
<evidence type="ECO:0000313" key="8">
    <source>
        <dbReference type="EMBL" id="GAG08868.1"/>
    </source>
</evidence>
<reference evidence="8" key="1">
    <citation type="journal article" date="2014" name="Front. Microbiol.">
        <title>High frequency of phylogenetically diverse reductive dehalogenase-homologous genes in deep subseafloor sedimentary metagenomes.</title>
        <authorList>
            <person name="Kawai M."/>
            <person name="Futagami T."/>
            <person name="Toyoda A."/>
            <person name="Takaki Y."/>
            <person name="Nishi S."/>
            <person name="Hori S."/>
            <person name="Arai W."/>
            <person name="Tsubouchi T."/>
            <person name="Morono Y."/>
            <person name="Uchiyama I."/>
            <person name="Ito T."/>
            <person name="Fujiyama A."/>
            <person name="Inagaki F."/>
            <person name="Takami H."/>
        </authorList>
    </citation>
    <scope>NUCLEOTIDE SEQUENCE</scope>
    <source>
        <strain evidence="8">Expedition CK06-06</strain>
    </source>
</reference>
<feature type="non-terminal residue" evidence="8">
    <location>
        <position position="1"/>
    </location>
</feature>
<keyword evidence="2" id="KW-0004">4Fe-4S</keyword>
<dbReference type="EMBL" id="BARS01025846">
    <property type="protein sequence ID" value="GAG08868.1"/>
    <property type="molecule type" value="Genomic_DNA"/>
</dbReference>
<feature type="domain" description="4Fe-4S ferredoxin-type" evidence="7">
    <location>
        <begin position="17"/>
        <end position="46"/>
    </location>
</feature>
<comment type="caution">
    <text evidence="8">The sequence shown here is derived from an EMBL/GenBank/DDBJ whole genome shotgun (WGS) entry which is preliminary data.</text>
</comment>
<dbReference type="InterPro" id="IPR017900">
    <property type="entry name" value="4Fe4S_Fe_S_CS"/>
</dbReference>
<dbReference type="InterPro" id="IPR050294">
    <property type="entry name" value="RnfB_subfamily"/>
</dbReference>
<dbReference type="Pfam" id="PF00037">
    <property type="entry name" value="Fer4"/>
    <property type="match status" value="1"/>
</dbReference>
<evidence type="ECO:0000256" key="2">
    <source>
        <dbReference type="ARBA" id="ARBA00022485"/>
    </source>
</evidence>
<keyword evidence="1" id="KW-0813">Transport</keyword>
<evidence type="ECO:0000256" key="5">
    <source>
        <dbReference type="ARBA" id="ARBA00023004"/>
    </source>
</evidence>
<evidence type="ECO:0000256" key="3">
    <source>
        <dbReference type="ARBA" id="ARBA00022723"/>
    </source>
</evidence>
<organism evidence="8">
    <name type="scientific">marine sediment metagenome</name>
    <dbReference type="NCBI Taxonomy" id="412755"/>
    <lineage>
        <taxon>unclassified sequences</taxon>
        <taxon>metagenomes</taxon>
        <taxon>ecological metagenomes</taxon>
    </lineage>
</organism>
<dbReference type="PROSITE" id="PS51379">
    <property type="entry name" value="4FE4S_FER_2"/>
    <property type="match status" value="1"/>
</dbReference>
<dbReference type="Gene3D" id="3.30.70.20">
    <property type="match status" value="2"/>
</dbReference>
<protein>
    <recommendedName>
        <fullName evidence="7">4Fe-4S ferredoxin-type domain-containing protein</fullName>
    </recommendedName>
</protein>